<dbReference type="InterPro" id="IPR052036">
    <property type="entry name" value="Hydrolase/PRTase-associated"/>
</dbReference>
<dbReference type="Gene3D" id="3.30.1870.10">
    <property type="entry name" value="EreA-like, domain 2"/>
    <property type="match status" value="1"/>
</dbReference>
<evidence type="ECO:0000313" key="2">
    <source>
        <dbReference type="EMBL" id="SCE86125.1"/>
    </source>
</evidence>
<dbReference type="EMBL" id="FMCU01000002">
    <property type="protein sequence ID" value="SCE86125.1"/>
    <property type="molecule type" value="Genomic_DNA"/>
</dbReference>
<dbReference type="SUPFAM" id="SSF159501">
    <property type="entry name" value="EreA/ChaN-like"/>
    <property type="match status" value="1"/>
</dbReference>
<dbReference type="InterPro" id="IPR007815">
    <property type="entry name" value="Emycin_Estase"/>
</dbReference>
<dbReference type="STRING" id="121616.GA0070216_102531"/>
<name>A0A1C4VQN8_9ACTN</name>
<evidence type="ECO:0000259" key="1">
    <source>
        <dbReference type="Pfam" id="PF19694"/>
    </source>
</evidence>
<dbReference type="Pfam" id="PF05139">
    <property type="entry name" value="Erythro_esteras"/>
    <property type="match status" value="1"/>
</dbReference>
<evidence type="ECO:0000313" key="3">
    <source>
        <dbReference type="Proteomes" id="UP000198797"/>
    </source>
</evidence>
<dbReference type="AlphaFoldDB" id="A0A1C4VQN8"/>
<keyword evidence="3" id="KW-1185">Reference proteome</keyword>
<dbReference type="CDD" id="cd14728">
    <property type="entry name" value="Ere-like"/>
    <property type="match status" value="1"/>
</dbReference>
<reference evidence="3" key="1">
    <citation type="submission" date="2016-06" db="EMBL/GenBank/DDBJ databases">
        <authorList>
            <person name="Varghese N."/>
            <person name="Submissions Spin"/>
        </authorList>
    </citation>
    <scope>NUCLEOTIDE SEQUENCE [LARGE SCALE GENOMIC DNA]</scope>
    <source>
        <strain evidence="3">DSM 44100</strain>
    </source>
</reference>
<proteinExistence type="predicted"/>
<dbReference type="GO" id="GO:0046677">
    <property type="term" value="P:response to antibiotic"/>
    <property type="evidence" value="ECO:0007669"/>
    <property type="project" value="InterPro"/>
</dbReference>
<feature type="domain" description="DUF6194" evidence="1">
    <location>
        <begin position="386"/>
        <end position="503"/>
    </location>
</feature>
<dbReference type="Pfam" id="PF19694">
    <property type="entry name" value="DUF6194"/>
    <property type="match status" value="1"/>
</dbReference>
<dbReference type="Proteomes" id="UP000198797">
    <property type="component" value="Unassembled WGS sequence"/>
</dbReference>
<protein>
    <submittedName>
        <fullName evidence="2">Erythromycin esterase homolog</fullName>
    </submittedName>
</protein>
<accession>A0A1C4VQN8</accession>
<gene>
    <name evidence="2" type="ORF">GA0070216_102531</name>
</gene>
<dbReference type="InterPro" id="IPR045676">
    <property type="entry name" value="DUF6194"/>
</dbReference>
<dbReference type="PANTHER" id="PTHR31299">
    <property type="entry name" value="ESTERASE, PUTATIVE (AFU_ORTHOLOGUE AFUA_1G05850)-RELATED"/>
    <property type="match status" value="1"/>
</dbReference>
<organism evidence="2 3">
    <name type="scientific">Micromonospora matsumotoense</name>
    <dbReference type="NCBI Taxonomy" id="121616"/>
    <lineage>
        <taxon>Bacteria</taxon>
        <taxon>Bacillati</taxon>
        <taxon>Actinomycetota</taxon>
        <taxon>Actinomycetes</taxon>
        <taxon>Micromonosporales</taxon>
        <taxon>Micromonosporaceae</taxon>
        <taxon>Micromonospora</taxon>
    </lineage>
</organism>
<sequence>MAFDTELQSLITAHRPHLLAIGEPYHGEPAFPHLRNRILETLAEHGFRSIAIESDRAAALAVDDYVQGRRDDVDLATGISHGWGAHPASRELVDWLRAHNDMLPAGDRIAFHGFDAPTEITGAPSPGPLLRELRDYLGVPAPDLDRMLGDEGRWTAQEIMFDATRSPGRSPEATALRGLAEDLRAQLYADAPQLIRDTSTALWNRARVLASTVIGLLTYHAAMAEPGTPSQRVGRLLAVRDALMAQNLLDIHAHERDRGPTLVSANNAHLQRHPSRWATHWDGIDLATQWNGAGSIVSPLLGDRYVYVAGSLGASGPVGLGQPEPGTYEERLGPETGIFPPPAGSDLRARVVDLLGHFPLDAGTIETCDAILHIGSAPGAADAARIVGLPGVTETRIPPGSEMPPYTWGDRFFFAGEDRTRPFATIVLHDVPTFDERSRLSEPGRYRLNIEVGRAEFRNLFGYGPEEFAARSGGVDFAEPDRLMPHPMYAVQGWASVVNPGPGHRRRGGAAGGAGTLPQRGACATQELTAGPAADATRGRAWPRRIRPHLGHLQDMDSIMYIM</sequence>
<dbReference type="PANTHER" id="PTHR31299:SF0">
    <property type="entry name" value="ESTERASE, PUTATIVE (AFU_ORTHOLOGUE AFUA_1G05850)-RELATED"/>
    <property type="match status" value="1"/>
</dbReference>